<dbReference type="InterPro" id="IPR051446">
    <property type="entry name" value="HTH_trans_reg/aminotransferase"/>
</dbReference>
<accession>A1ZS28</accession>
<dbReference type="OrthoDB" id="594134at2"/>
<reference evidence="7 8" key="1">
    <citation type="submission" date="2007-01" db="EMBL/GenBank/DDBJ databases">
        <authorList>
            <person name="Haygood M."/>
            <person name="Podell S."/>
            <person name="Anderson C."/>
            <person name="Hopkinson B."/>
            <person name="Roe K."/>
            <person name="Barbeau K."/>
            <person name="Gaasterland T."/>
            <person name="Ferriera S."/>
            <person name="Johnson J."/>
            <person name="Kravitz S."/>
            <person name="Beeson K."/>
            <person name="Sutton G."/>
            <person name="Rogers Y.-H."/>
            <person name="Friedman R."/>
            <person name="Frazier M."/>
            <person name="Venter J.C."/>
        </authorList>
    </citation>
    <scope>NUCLEOTIDE SEQUENCE [LARGE SCALE GENOMIC DNA]</scope>
    <source>
        <strain evidence="7 8">ATCC 23134</strain>
    </source>
</reference>
<evidence type="ECO:0000313" key="7">
    <source>
        <dbReference type="EMBL" id="EAY26751.1"/>
    </source>
</evidence>
<dbReference type="GO" id="GO:0003700">
    <property type="term" value="F:DNA-binding transcription factor activity"/>
    <property type="evidence" value="ECO:0007669"/>
    <property type="project" value="InterPro"/>
</dbReference>
<evidence type="ECO:0000256" key="1">
    <source>
        <dbReference type="ARBA" id="ARBA00005384"/>
    </source>
</evidence>
<protein>
    <submittedName>
        <fullName evidence="7">Transcriptional regulator</fullName>
    </submittedName>
</protein>
<proteinExistence type="inferred from homology"/>
<organism evidence="7 8">
    <name type="scientific">Microscilla marina ATCC 23134</name>
    <dbReference type="NCBI Taxonomy" id="313606"/>
    <lineage>
        <taxon>Bacteria</taxon>
        <taxon>Pseudomonadati</taxon>
        <taxon>Bacteroidota</taxon>
        <taxon>Cytophagia</taxon>
        <taxon>Cytophagales</taxon>
        <taxon>Microscillaceae</taxon>
        <taxon>Microscilla</taxon>
    </lineage>
</organism>
<keyword evidence="5" id="KW-0804">Transcription</keyword>
<evidence type="ECO:0000259" key="6">
    <source>
        <dbReference type="PROSITE" id="PS50949"/>
    </source>
</evidence>
<dbReference type="CDD" id="cd00609">
    <property type="entry name" value="AAT_like"/>
    <property type="match status" value="1"/>
</dbReference>
<dbReference type="GO" id="GO:0003677">
    <property type="term" value="F:DNA binding"/>
    <property type="evidence" value="ECO:0007669"/>
    <property type="project" value="UniProtKB-KW"/>
</dbReference>
<dbReference type="Gene3D" id="1.10.10.10">
    <property type="entry name" value="Winged helix-like DNA-binding domain superfamily/Winged helix DNA-binding domain"/>
    <property type="match status" value="1"/>
</dbReference>
<dbReference type="InterPro" id="IPR000524">
    <property type="entry name" value="Tscrpt_reg_HTH_GntR"/>
</dbReference>
<sequence>MLPLINPQSPIPLFDQIYSFFKQSIIDGNIAKDAKLPSIRQLSRSLGVSNNTIIAAYQQLNDEGYLVNIPRKGLFVANLETEEVYPKGKPTIARLALPRVLTDKPRAQYAFNLNQAAIDEAGFPMKEWRKCINWALDKPSLQYGGYFGEPALKKTLATYLFQSRGVKTQPEQIVIGSGTIQLMGLLATLFKNRAKGKGVRQIAFEEPGYQSSRQIWLDYGYQALPIEVNEQTGIRLDLLTPHQPDLVYLTPSHQYPLGCIMPVAHRLQVLQWAQEKHSYLIEDDYDSEFRFKGKPIPALQALDTHERVIYSGTFSKAFLPALRLAYIVLPPHLLPYLQDLQHLGQSASINMQRAMAIFMQEGYWDRHLRKMRKVYRQKYAYTVGYIQEVFQEKVTLAYHYAGLNVLMKVHSNDSEQMLVDKARQTNVWLMGKSDSWLLPGNIPDTPHLSFGFGKLTLEQIKEAVDALYKAWFG</sequence>
<dbReference type="Proteomes" id="UP000004095">
    <property type="component" value="Unassembled WGS sequence"/>
</dbReference>
<dbReference type="eggNOG" id="COG1167">
    <property type="taxonomic scope" value="Bacteria"/>
</dbReference>
<dbReference type="PROSITE" id="PS50949">
    <property type="entry name" value="HTH_GNTR"/>
    <property type="match status" value="1"/>
</dbReference>
<keyword evidence="8" id="KW-1185">Reference proteome</keyword>
<name>A1ZS28_MICM2</name>
<dbReference type="InterPro" id="IPR036390">
    <property type="entry name" value="WH_DNA-bd_sf"/>
</dbReference>
<comment type="similarity">
    <text evidence="1">In the C-terminal section; belongs to the class-I pyridoxal-phosphate-dependent aminotransferase family.</text>
</comment>
<dbReference type="PANTHER" id="PTHR46577">
    <property type="entry name" value="HTH-TYPE TRANSCRIPTIONAL REGULATORY PROTEIN GABR"/>
    <property type="match status" value="1"/>
</dbReference>
<evidence type="ECO:0000256" key="4">
    <source>
        <dbReference type="ARBA" id="ARBA00023125"/>
    </source>
</evidence>
<keyword evidence="3" id="KW-0805">Transcription regulation</keyword>
<dbReference type="SMART" id="SM00345">
    <property type="entry name" value="HTH_GNTR"/>
    <property type="match status" value="1"/>
</dbReference>
<dbReference type="InterPro" id="IPR015421">
    <property type="entry name" value="PyrdxlP-dep_Trfase_major"/>
</dbReference>
<feature type="domain" description="HTH gntR-type" evidence="6">
    <location>
        <begin position="11"/>
        <end position="79"/>
    </location>
</feature>
<evidence type="ECO:0000256" key="2">
    <source>
        <dbReference type="ARBA" id="ARBA00022898"/>
    </source>
</evidence>
<gene>
    <name evidence="7" type="ORF">M23134_00717</name>
</gene>
<dbReference type="InterPro" id="IPR036388">
    <property type="entry name" value="WH-like_DNA-bd_sf"/>
</dbReference>
<dbReference type="Pfam" id="PF00392">
    <property type="entry name" value="GntR"/>
    <property type="match status" value="1"/>
</dbReference>
<dbReference type="SUPFAM" id="SSF53383">
    <property type="entry name" value="PLP-dependent transferases"/>
    <property type="match status" value="1"/>
</dbReference>
<dbReference type="InterPro" id="IPR004839">
    <property type="entry name" value="Aminotransferase_I/II_large"/>
</dbReference>
<evidence type="ECO:0000256" key="3">
    <source>
        <dbReference type="ARBA" id="ARBA00023015"/>
    </source>
</evidence>
<dbReference type="CDD" id="cd07377">
    <property type="entry name" value="WHTH_GntR"/>
    <property type="match status" value="1"/>
</dbReference>
<evidence type="ECO:0000313" key="8">
    <source>
        <dbReference type="Proteomes" id="UP000004095"/>
    </source>
</evidence>
<dbReference type="PANTHER" id="PTHR46577:SF1">
    <property type="entry name" value="HTH-TYPE TRANSCRIPTIONAL REGULATORY PROTEIN GABR"/>
    <property type="match status" value="1"/>
</dbReference>
<evidence type="ECO:0000256" key="5">
    <source>
        <dbReference type="ARBA" id="ARBA00023163"/>
    </source>
</evidence>
<dbReference type="Gene3D" id="3.40.640.10">
    <property type="entry name" value="Type I PLP-dependent aspartate aminotransferase-like (Major domain)"/>
    <property type="match status" value="1"/>
</dbReference>
<comment type="caution">
    <text evidence="7">The sequence shown here is derived from an EMBL/GenBank/DDBJ whole genome shotgun (WGS) entry which is preliminary data.</text>
</comment>
<dbReference type="RefSeq" id="WP_002700246.1">
    <property type="nucleotide sequence ID" value="NZ_AAWS01000030.1"/>
</dbReference>
<dbReference type="InterPro" id="IPR015424">
    <property type="entry name" value="PyrdxlP-dep_Trfase"/>
</dbReference>
<dbReference type="GO" id="GO:0030170">
    <property type="term" value="F:pyridoxal phosphate binding"/>
    <property type="evidence" value="ECO:0007669"/>
    <property type="project" value="InterPro"/>
</dbReference>
<dbReference type="SUPFAM" id="SSF46785">
    <property type="entry name" value="Winged helix' DNA-binding domain"/>
    <property type="match status" value="1"/>
</dbReference>
<dbReference type="EMBL" id="AAWS01000030">
    <property type="protein sequence ID" value="EAY26751.1"/>
    <property type="molecule type" value="Genomic_DNA"/>
</dbReference>
<keyword evidence="2" id="KW-0663">Pyridoxal phosphate</keyword>
<keyword evidence="4" id="KW-0238">DNA-binding</keyword>
<dbReference type="AlphaFoldDB" id="A1ZS28"/>
<dbReference type="Pfam" id="PF00155">
    <property type="entry name" value="Aminotran_1_2"/>
    <property type="match status" value="1"/>
</dbReference>